<dbReference type="GeneID" id="303189384"/>
<feature type="transmembrane region" description="Helical" evidence="6">
    <location>
        <begin position="38"/>
        <end position="63"/>
    </location>
</feature>
<keyword evidence="5 6" id="KW-0472">Membrane</keyword>
<evidence type="ECO:0000256" key="1">
    <source>
        <dbReference type="ARBA" id="ARBA00004651"/>
    </source>
</evidence>
<comment type="subcellular location">
    <subcellularLocation>
        <location evidence="1">Cell membrane</location>
        <topology evidence="1">Multi-pass membrane protein</topology>
    </subcellularLocation>
</comment>
<keyword evidence="3 6" id="KW-0812">Transmembrane</keyword>
<proteinExistence type="predicted"/>
<evidence type="ECO:0000256" key="2">
    <source>
        <dbReference type="ARBA" id="ARBA00022475"/>
    </source>
</evidence>
<organism evidence="7 8">
    <name type="scientific">Vibrio casei</name>
    <dbReference type="NCBI Taxonomy" id="673372"/>
    <lineage>
        <taxon>Bacteria</taxon>
        <taxon>Pseudomonadati</taxon>
        <taxon>Pseudomonadota</taxon>
        <taxon>Gammaproteobacteria</taxon>
        <taxon>Vibrionales</taxon>
        <taxon>Vibrionaceae</taxon>
        <taxon>Vibrio</taxon>
    </lineage>
</organism>
<sequence length="203" mass="21538">MDNYLIYVGVAMATILLPGPAVILTINNSIQKGLLKSLSGILGIALAILLVAIISATSLGIVLASSAMAFNAIKIAGAIYLIYLGIKMFRGKGAHHIHARNKESSLLKSFIEGFLVSISNPKAVIFFMSIFPQFIDVKQAYQPQFILLAVTFSLLVLVIHSVYALFASFAKSKLSSKKGSTALNKISGGVFVSFGIGLAASSR</sequence>
<accession>A0A368LGP9</accession>
<dbReference type="PANTHER" id="PTHR30086:SF20">
    <property type="entry name" value="ARGININE EXPORTER PROTEIN ARGO-RELATED"/>
    <property type="match status" value="1"/>
</dbReference>
<dbReference type="RefSeq" id="WP_086960311.1">
    <property type="nucleotide sequence ID" value="NZ_AP018681.1"/>
</dbReference>
<name>A0A368LGP9_9VIBR</name>
<feature type="transmembrane region" description="Helical" evidence="6">
    <location>
        <begin position="182"/>
        <end position="200"/>
    </location>
</feature>
<dbReference type="PANTHER" id="PTHR30086">
    <property type="entry name" value="ARGININE EXPORTER PROTEIN ARGO"/>
    <property type="match status" value="1"/>
</dbReference>
<evidence type="ECO:0000313" key="8">
    <source>
        <dbReference type="Proteomes" id="UP000252479"/>
    </source>
</evidence>
<evidence type="ECO:0000256" key="5">
    <source>
        <dbReference type="ARBA" id="ARBA00023136"/>
    </source>
</evidence>
<dbReference type="InterPro" id="IPR001123">
    <property type="entry name" value="LeuE-type"/>
</dbReference>
<dbReference type="GO" id="GO:0015171">
    <property type="term" value="F:amino acid transmembrane transporter activity"/>
    <property type="evidence" value="ECO:0007669"/>
    <property type="project" value="TreeGrafter"/>
</dbReference>
<evidence type="ECO:0000256" key="3">
    <source>
        <dbReference type="ARBA" id="ARBA00022692"/>
    </source>
</evidence>
<reference evidence="7 8" key="1">
    <citation type="journal article" date="2017" name="Elife">
        <title>Extensive horizontal gene transfer in cheese-associated bacteria.</title>
        <authorList>
            <person name="Bonham K.S."/>
            <person name="Wolfe B.E."/>
            <person name="Dutton R.J."/>
        </authorList>
    </citation>
    <scope>NUCLEOTIDE SEQUENCE [LARGE SCALE GENOMIC DNA]</scope>
    <source>
        <strain evidence="7 8">JB196</strain>
    </source>
</reference>
<dbReference type="GO" id="GO:0005886">
    <property type="term" value="C:plasma membrane"/>
    <property type="evidence" value="ECO:0007669"/>
    <property type="project" value="UniProtKB-SubCell"/>
</dbReference>
<evidence type="ECO:0000313" key="7">
    <source>
        <dbReference type="EMBL" id="RCS69939.1"/>
    </source>
</evidence>
<dbReference type="Pfam" id="PF01810">
    <property type="entry name" value="LysE"/>
    <property type="match status" value="1"/>
</dbReference>
<dbReference type="Proteomes" id="UP000252479">
    <property type="component" value="Unassembled WGS sequence"/>
</dbReference>
<dbReference type="PIRSF" id="PIRSF006324">
    <property type="entry name" value="LeuE"/>
    <property type="match status" value="1"/>
</dbReference>
<feature type="transmembrane region" description="Helical" evidence="6">
    <location>
        <begin position="110"/>
        <end position="134"/>
    </location>
</feature>
<dbReference type="EMBL" id="QPGL01000002">
    <property type="protein sequence ID" value="RCS69939.1"/>
    <property type="molecule type" value="Genomic_DNA"/>
</dbReference>
<comment type="caution">
    <text evidence="7">The sequence shown here is derived from an EMBL/GenBank/DDBJ whole genome shotgun (WGS) entry which is preliminary data.</text>
</comment>
<dbReference type="AlphaFoldDB" id="A0A368LGP9"/>
<dbReference type="OrthoDB" id="9804822at2"/>
<feature type="transmembrane region" description="Helical" evidence="6">
    <location>
        <begin position="146"/>
        <end position="170"/>
    </location>
</feature>
<feature type="transmembrane region" description="Helical" evidence="6">
    <location>
        <begin position="6"/>
        <end position="26"/>
    </location>
</feature>
<evidence type="ECO:0000256" key="6">
    <source>
        <dbReference type="SAM" id="Phobius"/>
    </source>
</evidence>
<keyword evidence="4 6" id="KW-1133">Transmembrane helix</keyword>
<protein>
    <submittedName>
        <fullName evidence="7">LysE family translocator</fullName>
    </submittedName>
</protein>
<feature type="transmembrane region" description="Helical" evidence="6">
    <location>
        <begin position="69"/>
        <end position="89"/>
    </location>
</feature>
<gene>
    <name evidence="7" type="ORF">CIK83_10665</name>
</gene>
<keyword evidence="2" id="KW-1003">Cell membrane</keyword>
<evidence type="ECO:0000256" key="4">
    <source>
        <dbReference type="ARBA" id="ARBA00022989"/>
    </source>
</evidence>
<keyword evidence="8" id="KW-1185">Reference proteome</keyword>